<protein>
    <submittedName>
        <fullName evidence="8">Cytochrome C biogenesis protein</fullName>
    </submittedName>
</protein>
<dbReference type="Proteomes" id="UP000185490">
    <property type="component" value="Chromosome"/>
</dbReference>
<evidence type="ECO:0000256" key="2">
    <source>
        <dbReference type="ARBA" id="ARBA00006143"/>
    </source>
</evidence>
<dbReference type="InterPro" id="IPR003834">
    <property type="entry name" value="Cyt_c_assmbl_TM_dom"/>
</dbReference>
<accession>A0ABN4V1Q6</accession>
<evidence type="ECO:0000256" key="6">
    <source>
        <dbReference type="SAM" id="Phobius"/>
    </source>
</evidence>
<dbReference type="Pfam" id="PF02683">
    <property type="entry name" value="DsbD_TM"/>
    <property type="match status" value="1"/>
</dbReference>
<evidence type="ECO:0000256" key="5">
    <source>
        <dbReference type="ARBA" id="ARBA00023136"/>
    </source>
</evidence>
<feature type="transmembrane region" description="Helical" evidence="6">
    <location>
        <begin position="12"/>
        <end position="39"/>
    </location>
</feature>
<evidence type="ECO:0000256" key="3">
    <source>
        <dbReference type="ARBA" id="ARBA00022692"/>
    </source>
</evidence>
<comment type="similarity">
    <text evidence="2">Belongs to the DsbD family.</text>
</comment>
<feature type="transmembrane region" description="Helical" evidence="6">
    <location>
        <begin position="79"/>
        <end position="97"/>
    </location>
</feature>
<evidence type="ECO:0000256" key="1">
    <source>
        <dbReference type="ARBA" id="ARBA00004141"/>
    </source>
</evidence>
<dbReference type="EMBL" id="CP007389">
    <property type="protein sequence ID" value="APT73577.1"/>
    <property type="molecule type" value="Genomic_DNA"/>
</dbReference>
<organism evidence="8 9">
    <name type="scientific">Thermosipho melanesiensis</name>
    <dbReference type="NCBI Taxonomy" id="46541"/>
    <lineage>
        <taxon>Bacteria</taxon>
        <taxon>Thermotogati</taxon>
        <taxon>Thermotogota</taxon>
        <taxon>Thermotogae</taxon>
        <taxon>Thermotogales</taxon>
        <taxon>Fervidobacteriaceae</taxon>
        <taxon>Thermosipho</taxon>
    </lineage>
</organism>
<keyword evidence="9" id="KW-1185">Reference proteome</keyword>
<feature type="transmembrane region" description="Helical" evidence="6">
    <location>
        <begin position="51"/>
        <end position="73"/>
    </location>
</feature>
<evidence type="ECO:0000259" key="7">
    <source>
        <dbReference type="Pfam" id="PF02683"/>
    </source>
</evidence>
<keyword evidence="5 6" id="KW-0472">Membrane</keyword>
<keyword evidence="3 6" id="KW-0812">Transmembrane</keyword>
<dbReference type="InterPro" id="IPR051790">
    <property type="entry name" value="Cytochrome_c-biogenesis_DsbD"/>
</dbReference>
<evidence type="ECO:0000313" key="9">
    <source>
        <dbReference type="Proteomes" id="UP000185490"/>
    </source>
</evidence>
<proteinExistence type="inferred from homology"/>
<reference evidence="8 9" key="1">
    <citation type="submission" date="2014-02" db="EMBL/GenBank/DDBJ databases">
        <title>Diversity of Thermotogales isolates from hydrothermal vents.</title>
        <authorList>
            <person name="Haverkamp T.H.A."/>
            <person name="Lossouarn J."/>
            <person name="Geslin C."/>
            <person name="Nesbo C.L."/>
        </authorList>
    </citation>
    <scope>NUCLEOTIDE SEQUENCE [LARGE SCALE GENOMIC DNA]</scope>
    <source>
        <strain evidence="8 9">431</strain>
    </source>
</reference>
<feature type="transmembrane region" description="Helical" evidence="6">
    <location>
        <begin position="191"/>
        <end position="210"/>
    </location>
</feature>
<dbReference type="PANTHER" id="PTHR31272">
    <property type="entry name" value="CYTOCHROME C-TYPE BIOGENESIS PROTEIN HI_1454-RELATED"/>
    <property type="match status" value="1"/>
</dbReference>
<sequence length="215" mass="23631">MEIVFYKDVGIWVALGHGILSFFSPCVLPLIPAFLGILFTAKNKFFKLFGFFLGFSIFFTIIGIFSSLFGLFFAKYGSIINYVLGFIIIVMGILYILQKEFFKPRRVNVWKFKGGGFLTGFLLGGGIGIIWIPCSSPILASILSIAASVSSTKGAILLFVYSLGISIPFLTIGASVSKILTMEFKSTKWEIFLRVVGGVFLILLGILIIMGKMVV</sequence>
<gene>
    <name evidence="8" type="ORF">BW47_02930</name>
</gene>
<feature type="transmembrane region" description="Helical" evidence="6">
    <location>
        <begin position="117"/>
        <end position="143"/>
    </location>
</feature>
<evidence type="ECO:0000256" key="4">
    <source>
        <dbReference type="ARBA" id="ARBA00022989"/>
    </source>
</evidence>
<dbReference type="PANTHER" id="PTHR31272:SF4">
    <property type="entry name" value="CYTOCHROME C-TYPE BIOGENESIS PROTEIN HI_1454-RELATED"/>
    <property type="match status" value="1"/>
</dbReference>
<keyword evidence="4 6" id="KW-1133">Transmembrane helix</keyword>
<evidence type="ECO:0000313" key="8">
    <source>
        <dbReference type="EMBL" id="APT73577.1"/>
    </source>
</evidence>
<comment type="subcellular location">
    <subcellularLocation>
        <location evidence="1">Membrane</location>
        <topology evidence="1">Multi-pass membrane protein</topology>
    </subcellularLocation>
</comment>
<name>A0ABN4V1Q6_9BACT</name>
<feature type="transmembrane region" description="Helical" evidence="6">
    <location>
        <begin position="155"/>
        <end position="179"/>
    </location>
</feature>
<feature type="domain" description="Cytochrome C biogenesis protein transmembrane" evidence="7">
    <location>
        <begin position="13"/>
        <end position="209"/>
    </location>
</feature>